<name>A0A9P4H4P4_9PLEO</name>
<feature type="region of interest" description="Disordered" evidence="1">
    <location>
        <begin position="306"/>
        <end position="354"/>
    </location>
</feature>
<feature type="region of interest" description="Disordered" evidence="1">
    <location>
        <begin position="369"/>
        <end position="473"/>
    </location>
</feature>
<feature type="compositionally biased region" description="Polar residues" evidence="1">
    <location>
        <begin position="375"/>
        <end position="391"/>
    </location>
</feature>
<feature type="compositionally biased region" description="Polar residues" evidence="1">
    <location>
        <begin position="572"/>
        <end position="582"/>
    </location>
</feature>
<comment type="caution">
    <text evidence="2">The sequence shown here is derived from an EMBL/GenBank/DDBJ whole genome shotgun (WGS) entry which is preliminary data.</text>
</comment>
<gene>
    <name evidence="2" type="ORF">EK21DRAFT_91835</name>
</gene>
<feature type="compositionally biased region" description="Pro residues" evidence="1">
    <location>
        <begin position="533"/>
        <end position="546"/>
    </location>
</feature>
<accession>A0A9P4H4P4</accession>
<organism evidence="2 3">
    <name type="scientific">Setomelanomma holmii</name>
    <dbReference type="NCBI Taxonomy" id="210430"/>
    <lineage>
        <taxon>Eukaryota</taxon>
        <taxon>Fungi</taxon>
        <taxon>Dikarya</taxon>
        <taxon>Ascomycota</taxon>
        <taxon>Pezizomycotina</taxon>
        <taxon>Dothideomycetes</taxon>
        <taxon>Pleosporomycetidae</taxon>
        <taxon>Pleosporales</taxon>
        <taxon>Pleosporineae</taxon>
        <taxon>Phaeosphaeriaceae</taxon>
        <taxon>Setomelanomma</taxon>
    </lineage>
</organism>
<feature type="compositionally biased region" description="Polar residues" evidence="1">
    <location>
        <begin position="422"/>
        <end position="437"/>
    </location>
</feature>
<keyword evidence="3" id="KW-1185">Reference proteome</keyword>
<feature type="region of interest" description="Disordered" evidence="1">
    <location>
        <begin position="89"/>
        <end position="131"/>
    </location>
</feature>
<dbReference type="AlphaFoldDB" id="A0A9P4H4P4"/>
<evidence type="ECO:0000313" key="2">
    <source>
        <dbReference type="EMBL" id="KAF2027065.1"/>
    </source>
</evidence>
<reference evidence="2" key="1">
    <citation type="journal article" date="2020" name="Stud. Mycol.">
        <title>101 Dothideomycetes genomes: a test case for predicting lifestyles and emergence of pathogens.</title>
        <authorList>
            <person name="Haridas S."/>
            <person name="Albert R."/>
            <person name="Binder M."/>
            <person name="Bloem J."/>
            <person name="Labutti K."/>
            <person name="Salamov A."/>
            <person name="Andreopoulos B."/>
            <person name="Baker S."/>
            <person name="Barry K."/>
            <person name="Bills G."/>
            <person name="Bluhm B."/>
            <person name="Cannon C."/>
            <person name="Castanera R."/>
            <person name="Culley D."/>
            <person name="Daum C."/>
            <person name="Ezra D."/>
            <person name="Gonzalez J."/>
            <person name="Henrissat B."/>
            <person name="Kuo A."/>
            <person name="Liang C."/>
            <person name="Lipzen A."/>
            <person name="Lutzoni F."/>
            <person name="Magnuson J."/>
            <person name="Mondo S."/>
            <person name="Nolan M."/>
            <person name="Ohm R."/>
            <person name="Pangilinan J."/>
            <person name="Park H.-J."/>
            <person name="Ramirez L."/>
            <person name="Alfaro M."/>
            <person name="Sun H."/>
            <person name="Tritt A."/>
            <person name="Yoshinaga Y."/>
            <person name="Zwiers L.-H."/>
            <person name="Turgeon B."/>
            <person name="Goodwin S."/>
            <person name="Spatafora J."/>
            <person name="Crous P."/>
            <person name="Grigoriev I."/>
        </authorList>
    </citation>
    <scope>NUCLEOTIDE SEQUENCE</scope>
    <source>
        <strain evidence="2">CBS 110217</strain>
    </source>
</reference>
<feature type="compositionally biased region" description="Polar residues" evidence="1">
    <location>
        <begin position="454"/>
        <end position="473"/>
    </location>
</feature>
<dbReference type="EMBL" id="ML978232">
    <property type="protein sequence ID" value="KAF2027065.1"/>
    <property type="molecule type" value="Genomic_DNA"/>
</dbReference>
<proteinExistence type="predicted"/>
<feature type="compositionally biased region" description="Polar residues" evidence="1">
    <location>
        <begin position="601"/>
        <end position="611"/>
    </location>
</feature>
<feature type="compositionally biased region" description="Basic and acidic residues" evidence="1">
    <location>
        <begin position="648"/>
        <end position="672"/>
    </location>
</feature>
<protein>
    <submittedName>
        <fullName evidence="2">Uncharacterized protein</fullName>
    </submittedName>
</protein>
<evidence type="ECO:0000313" key="3">
    <source>
        <dbReference type="Proteomes" id="UP000799777"/>
    </source>
</evidence>
<evidence type="ECO:0000256" key="1">
    <source>
        <dbReference type="SAM" id="MobiDB-lite"/>
    </source>
</evidence>
<feature type="region of interest" description="Disordered" evidence="1">
    <location>
        <begin position="490"/>
        <end position="723"/>
    </location>
</feature>
<feature type="compositionally biased region" description="Low complexity" evidence="1">
    <location>
        <begin position="508"/>
        <end position="519"/>
    </location>
</feature>
<feature type="compositionally biased region" description="Low complexity" evidence="1">
    <location>
        <begin position="397"/>
        <end position="410"/>
    </location>
</feature>
<dbReference type="Proteomes" id="UP000799777">
    <property type="component" value="Unassembled WGS sequence"/>
</dbReference>
<feature type="compositionally biased region" description="Basic and acidic residues" evidence="1">
    <location>
        <begin position="687"/>
        <end position="697"/>
    </location>
</feature>
<sequence length="723" mass="78639">MGLFMRETAVSRTGHSVPSVGCWKTRGIVERARGAKPGRRALAGAWFEHYYYGVAHSIAWYNRSSPVSVSESSSDDESVDSLYAQDLPTSLAPRIAEPTPNTVDANEDDTTETRSASPESPPSTPSAEYQEIERIRSVTNKVLEEVLIQRDLAEKRHQIEKDAAFARQLAEIDGVEKAKTKGLCQYTGKWKPKSVVNGPGERVPRFERPFGQPHLKSAPKTLKGSVDNACSDADLSKRLREAETELLQDIKDLPRNRKNILAKPSVVLKYFPANIYRKLTPSMSSTLNALKMLERQSMPRRFDMTVMMSSTDPPSPPDHCPSRGRPGGPSRDAPSAEQDESTVLPGLRDNRLPSSSHMQEYLEPAAASVPANGAGVSTGNTDTYDNATSLENAPPNESQQAPASEASPSSYRSTPLLERGLRSSNPSPTDRTTTLNPSRVVPTNVDTPEPFNEPRSSTAVSNEPADTTGVNVSDLTAKLQGLSMRTDFHGVVQQSRFGSPDPAPHLEAPQPINPAAQPAVLAGIASPATSTPDPGPSRPAPPAPPRPEVHQVVGPFLAVQQGGPLDYARPSFRSSMARSPSANRIADAPPERPKPIIPVSFDQQPPCQTNARPRFRQSIFGTADRAADTPSEPTTEVPQEMQRRRSFNSRDENADNEVRERLFDDDEFRGRFDSVWPKRGSKGRKGNGRDDDRKESGAGRGSKGWKGPDDDRKGSGAGGMVGR</sequence>